<comment type="caution">
    <text evidence="3">The sequence shown here is derived from an EMBL/GenBank/DDBJ whole genome shotgun (WGS) entry which is preliminary data.</text>
</comment>
<organism evidence="3 4">
    <name type="scientific">Chara braunii</name>
    <name type="common">Braun's stonewort</name>
    <dbReference type="NCBI Taxonomy" id="69332"/>
    <lineage>
        <taxon>Eukaryota</taxon>
        <taxon>Viridiplantae</taxon>
        <taxon>Streptophyta</taxon>
        <taxon>Charophyceae</taxon>
        <taxon>Charales</taxon>
        <taxon>Characeae</taxon>
        <taxon>Chara</taxon>
    </lineage>
</organism>
<protein>
    <submittedName>
        <fullName evidence="3">Uncharacterized protein</fullName>
    </submittedName>
</protein>
<keyword evidence="1" id="KW-0175">Coiled coil</keyword>
<feature type="coiled-coil region" evidence="1">
    <location>
        <begin position="279"/>
        <end position="313"/>
    </location>
</feature>
<keyword evidence="4" id="KW-1185">Reference proteome</keyword>
<reference evidence="3 4" key="1">
    <citation type="journal article" date="2018" name="Cell">
        <title>The Chara Genome: Secondary Complexity and Implications for Plant Terrestrialization.</title>
        <authorList>
            <person name="Nishiyama T."/>
            <person name="Sakayama H."/>
            <person name="Vries J.D."/>
            <person name="Buschmann H."/>
            <person name="Saint-Marcoux D."/>
            <person name="Ullrich K.K."/>
            <person name="Haas F.B."/>
            <person name="Vanderstraeten L."/>
            <person name="Becker D."/>
            <person name="Lang D."/>
            <person name="Vosolsobe S."/>
            <person name="Rombauts S."/>
            <person name="Wilhelmsson P.K.I."/>
            <person name="Janitza P."/>
            <person name="Kern R."/>
            <person name="Heyl A."/>
            <person name="Rumpler F."/>
            <person name="Villalobos L.I.A.C."/>
            <person name="Clay J.M."/>
            <person name="Skokan R."/>
            <person name="Toyoda A."/>
            <person name="Suzuki Y."/>
            <person name="Kagoshima H."/>
            <person name="Schijlen E."/>
            <person name="Tajeshwar N."/>
            <person name="Catarino B."/>
            <person name="Hetherington A.J."/>
            <person name="Saltykova A."/>
            <person name="Bonnot C."/>
            <person name="Breuninger H."/>
            <person name="Symeonidi A."/>
            <person name="Radhakrishnan G.V."/>
            <person name="Van Nieuwerburgh F."/>
            <person name="Deforce D."/>
            <person name="Chang C."/>
            <person name="Karol K.G."/>
            <person name="Hedrich R."/>
            <person name="Ulvskov P."/>
            <person name="Glockner G."/>
            <person name="Delwiche C.F."/>
            <person name="Petrasek J."/>
            <person name="Van de Peer Y."/>
            <person name="Friml J."/>
            <person name="Beilby M."/>
            <person name="Dolan L."/>
            <person name="Kohara Y."/>
            <person name="Sugano S."/>
            <person name="Fujiyama A."/>
            <person name="Delaux P.-M."/>
            <person name="Quint M."/>
            <person name="TheiBen G."/>
            <person name="Hagemann M."/>
            <person name="Harholt J."/>
            <person name="Dunand C."/>
            <person name="Zachgo S."/>
            <person name="Langdale J."/>
            <person name="Maumus F."/>
            <person name="Straeten D.V.D."/>
            <person name="Gould S.B."/>
            <person name="Rensing S.A."/>
        </authorList>
    </citation>
    <scope>NUCLEOTIDE SEQUENCE [LARGE SCALE GENOMIC DNA]</scope>
    <source>
        <strain evidence="3 4">S276</strain>
    </source>
</reference>
<feature type="coiled-coil region" evidence="1">
    <location>
        <begin position="182"/>
        <end position="242"/>
    </location>
</feature>
<dbReference type="Proteomes" id="UP000265515">
    <property type="component" value="Unassembled WGS sequence"/>
</dbReference>
<dbReference type="EMBL" id="BFEA01000956">
    <property type="protein sequence ID" value="GBG91830.1"/>
    <property type="molecule type" value="Genomic_DNA"/>
</dbReference>
<feature type="compositionally biased region" description="Basic and acidic residues" evidence="2">
    <location>
        <begin position="94"/>
        <end position="122"/>
    </location>
</feature>
<feature type="compositionally biased region" description="Low complexity" evidence="2">
    <location>
        <begin position="13"/>
        <end position="27"/>
    </location>
</feature>
<sequence length="463" mass="51883">MDQQARQAGGNQASTSASAPGPSASGAIVPYQALSNDVRNDQTHGSSGGGYNGGYGGRYGGSGGYGNYRRPWYSQPSDKNDKVDKMRSWMSEEIQERQRLKREKEECKRKEKEDKRKKEAEGKRLAEIKDKEDFKASIGKMVETRMRSVCEEVLGMKTVQGEQPAIVMAAQIRRRADVDSQKALETDALQSKEEEIARLKKAVADLQRLSCQSQVTPQEQELAALRTDNQHLIQDVIALKEQFGELVKVTKPSVNMAGGASAPAKEKGKAICTPTAGDYIKLSDAYRRLSDDKDMAEREVQALKERINRIGSTSGTPTRVKRKRISRKSISPPSNLRIRLSKVASPVKMGERKHEDVKFVKLKNETREESDFNKRVCTELSKLKKKEIEKLCAIENLEYVTVKSSAAAIADVYTDGAFRKVSDNTEKNEDLKSPRIWLVVVERTVMRRTRMVVVRICHRASVN</sequence>
<dbReference type="AlphaFoldDB" id="A0A388MBA0"/>
<evidence type="ECO:0000256" key="2">
    <source>
        <dbReference type="SAM" id="MobiDB-lite"/>
    </source>
</evidence>
<evidence type="ECO:0000313" key="3">
    <source>
        <dbReference type="EMBL" id="GBG91830.1"/>
    </source>
</evidence>
<name>A0A388MBA0_CHABU</name>
<feature type="compositionally biased region" description="Basic and acidic residues" evidence="2">
    <location>
        <begin position="78"/>
        <end position="87"/>
    </location>
</feature>
<feature type="region of interest" description="Disordered" evidence="2">
    <location>
        <begin position="1"/>
        <end position="122"/>
    </location>
</feature>
<gene>
    <name evidence="3" type="ORF">CBR_g53721</name>
</gene>
<dbReference type="Gramene" id="GBG91830">
    <property type="protein sequence ID" value="GBG91830"/>
    <property type="gene ID" value="CBR_g53721"/>
</dbReference>
<evidence type="ECO:0000256" key="1">
    <source>
        <dbReference type="SAM" id="Coils"/>
    </source>
</evidence>
<feature type="compositionally biased region" description="Polar residues" evidence="2">
    <location>
        <begin position="1"/>
        <end position="12"/>
    </location>
</feature>
<evidence type="ECO:0000313" key="4">
    <source>
        <dbReference type="Proteomes" id="UP000265515"/>
    </source>
</evidence>
<feature type="compositionally biased region" description="Gly residues" evidence="2">
    <location>
        <begin position="46"/>
        <end position="66"/>
    </location>
</feature>
<proteinExistence type="predicted"/>
<accession>A0A388MBA0</accession>